<dbReference type="Proteomes" id="UP000038009">
    <property type="component" value="Unassembled WGS sequence"/>
</dbReference>
<dbReference type="CDD" id="cd05123">
    <property type="entry name" value="STKc_AGC"/>
    <property type="match status" value="1"/>
</dbReference>
<dbReference type="Gene3D" id="3.30.200.20">
    <property type="entry name" value="Phosphorylase Kinase, domain 1"/>
    <property type="match status" value="1"/>
</dbReference>
<evidence type="ECO:0000259" key="12">
    <source>
        <dbReference type="PROSITE" id="PS51285"/>
    </source>
</evidence>
<reference evidence="14 15" key="2">
    <citation type="journal article" date="2015" name="PLoS Pathog.">
        <title>Leptomonas seymouri: Adaptations to the Dixenous Life Cycle Analyzed by Genome Sequencing, Transcriptome Profiling and Co-infection with Leishmania donovani.</title>
        <authorList>
            <person name="Kraeva N."/>
            <person name="Butenko A."/>
            <person name="Hlavacova J."/>
            <person name="Kostygov A."/>
            <person name="Myskova J."/>
            <person name="Grybchuk D."/>
            <person name="Lestinova T."/>
            <person name="Votypka J."/>
            <person name="Volf P."/>
            <person name="Opperdoes F."/>
            <person name="Flegontov P."/>
            <person name="Lukes J."/>
            <person name="Yurchenko V."/>
        </authorList>
    </citation>
    <scope>NUCLEOTIDE SEQUENCE [LARGE SCALE GENOMIC DNA]</scope>
    <source>
        <strain evidence="14 15">ATCC 30220</strain>
    </source>
</reference>
<dbReference type="PROSITE" id="PS50003">
    <property type="entry name" value="PH_DOMAIN"/>
    <property type="match status" value="1"/>
</dbReference>
<dbReference type="InterPro" id="IPR011993">
    <property type="entry name" value="PH-like_dom_sf"/>
</dbReference>
<feature type="compositionally biased region" description="Low complexity" evidence="9">
    <location>
        <begin position="439"/>
        <end position="461"/>
    </location>
</feature>
<organism evidence="13">
    <name type="scientific">Leptomonas seymouri</name>
    <dbReference type="NCBI Taxonomy" id="5684"/>
    <lineage>
        <taxon>Eukaryota</taxon>
        <taxon>Discoba</taxon>
        <taxon>Euglenozoa</taxon>
        <taxon>Kinetoplastea</taxon>
        <taxon>Metakinetoplastina</taxon>
        <taxon>Trypanosomatida</taxon>
        <taxon>Trypanosomatidae</taxon>
        <taxon>Leishmaniinae</taxon>
        <taxon>Leptomonas</taxon>
    </lineage>
</organism>
<keyword evidence="4" id="KW-0808">Transferase</keyword>
<keyword evidence="15" id="KW-1185">Reference proteome</keyword>
<evidence type="ECO:0000259" key="11">
    <source>
        <dbReference type="PROSITE" id="PS50011"/>
    </source>
</evidence>
<dbReference type="PROSITE" id="PS50011">
    <property type="entry name" value="PROTEIN_KINASE_DOM"/>
    <property type="match status" value="1"/>
</dbReference>
<dbReference type="OrthoDB" id="63267at2759"/>
<dbReference type="InterPro" id="IPR008271">
    <property type="entry name" value="Ser/Thr_kinase_AS"/>
</dbReference>
<keyword evidence="7 8" id="KW-0067">ATP-binding</keyword>
<name>C6K3W8_LEPSE</name>
<evidence type="ECO:0000256" key="5">
    <source>
        <dbReference type="ARBA" id="ARBA00022741"/>
    </source>
</evidence>
<dbReference type="InterPro" id="IPR045270">
    <property type="entry name" value="STKc_AGC"/>
</dbReference>
<dbReference type="SMART" id="SM00220">
    <property type="entry name" value="S_TKc"/>
    <property type="match status" value="1"/>
</dbReference>
<dbReference type="SMART" id="SM00233">
    <property type="entry name" value="PH"/>
    <property type="match status" value="1"/>
</dbReference>
<dbReference type="Gene3D" id="1.10.510.10">
    <property type="entry name" value="Transferase(Phosphotransferase) domain 1"/>
    <property type="match status" value="1"/>
</dbReference>
<evidence type="ECO:0000313" key="15">
    <source>
        <dbReference type="Proteomes" id="UP000038009"/>
    </source>
</evidence>
<feature type="domain" description="PH" evidence="10">
    <location>
        <begin position="1"/>
        <end position="93"/>
    </location>
</feature>
<dbReference type="InterPro" id="IPR001849">
    <property type="entry name" value="PH_domain"/>
</dbReference>
<accession>C6K3W8</accession>
<evidence type="ECO:0000256" key="3">
    <source>
        <dbReference type="ARBA" id="ARBA00022553"/>
    </source>
</evidence>
<feature type="compositionally biased region" description="Low complexity" evidence="9">
    <location>
        <begin position="470"/>
        <end position="485"/>
    </location>
</feature>
<evidence type="ECO:0000259" key="10">
    <source>
        <dbReference type="PROSITE" id="PS50003"/>
    </source>
</evidence>
<dbReference type="InterPro" id="IPR000961">
    <property type="entry name" value="AGC-kinase_C"/>
</dbReference>
<feature type="binding site" evidence="8">
    <location>
        <position position="135"/>
    </location>
    <ligand>
        <name>ATP</name>
        <dbReference type="ChEBI" id="CHEBI:30616"/>
    </ligand>
</feature>
<evidence type="ECO:0000256" key="4">
    <source>
        <dbReference type="ARBA" id="ARBA00022679"/>
    </source>
</evidence>
<dbReference type="InterPro" id="IPR017441">
    <property type="entry name" value="Protein_kinase_ATP_BS"/>
</dbReference>
<feature type="region of interest" description="Disordered" evidence="9">
    <location>
        <begin position="439"/>
        <end position="528"/>
    </location>
</feature>
<evidence type="ECO:0000256" key="6">
    <source>
        <dbReference type="ARBA" id="ARBA00022777"/>
    </source>
</evidence>
<dbReference type="PANTHER" id="PTHR24351">
    <property type="entry name" value="RIBOSOMAL PROTEIN S6 KINASE"/>
    <property type="match status" value="1"/>
</dbReference>
<dbReference type="CDD" id="cd00821">
    <property type="entry name" value="PH"/>
    <property type="match status" value="1"/>
</dbReference>
<evidence type="ECO:0000313" key="14">
    <source>
        <dbReference type="EMBL" id="KPI88701.1"/>
    </source>
</evidence>
<comment type="similarity">
    <text evidence="1">Belongs to the protein kinase superfamily. AGC Ser/Thr protein kinase family. RAC subfamily.</text>
</comment>
<evidence type="ECO:0000256" key="1">
    <source>
        <dbReference type="ARBA" id="ARBA00006935"/>
    </source>
</evidence>
<dbReference type="OMA" id="GLMMCEM"/>
<dbReference type="GO" id="GO:0005524">
    <property type="term" value="F:ATP binding"/>
    <property type="evidence" value="ECO:0007669"/>
    <property type="project" value="UniProtKB-UniRule"/>
</dbReference>
<dbReference type="Pfam" id="PF00169">
    <property type="entry name" value="PH"/>
    <property type="match status" value="1"/>
</dbReference>
<dbReference type="EMBL" id="LJSK01000042">
    <property type="protein sequence ID" value="KPI88701.1"/>
    <property type="molecule type" value="Genomic_DNA"/>
</dbReference>
<dbReference type="SMART" id="SM00133">
    <property type="entry name" value="S_TK_X"/>
    <property type="match status" value="1"/>
</dbReference>
<dbReference type="FunFam" id="1.10.510.10:FF:000008">
    <property type="entry name" value="Non-specific serine/threonine protein kinase"/>
    <property type="match status" value="1"/>
</dbReference>
<evidence type="ECO:0000256" key="7">
    <source>
        <dbReference type="ARBA" id="ARBA00022840"/>
    </source>
</evidence>
<reference evidence="13" key="1">
    <citation type="submission" date="2009-05" db="EMBL/GenBank/DDBJ databases">
        <title>The evolution of amastin surface glycoproteins in trypanosomatid parasites.</title>
        <authorList>
            <person name="Jackson A.P."/>
        </authorList>
    </citation>
    <scope>NUCLEOTIDE SEQUENCE</scope>
    <source>
        <strain evidence="13">ATCC 30220</strain>
    </source>
</reference>
<evidence type="ECO:0000256" key="2">
    <source>
        <dbReference type="ARBA" id="ARBA00022527"/>
    </source>
</evidence>
<proteinExistence type="inferred from homology"/>
<dbReference type="PROSITE" id="PS51285">
    <property type="entry name" value="AGC_KINASE_CTER"/>
    <property type="match status" value="1"/>
</dbReference>
<dbReference type="SUPFAM" id="SSF50729">
    <property type="entry name" value="PH domain-like"/>
    <property type="match status" value="1"/>
</dbReference>
<dbReference type="VEuPathDB" id="TriTrypDB:Lsey_0042_0080"/>
<dbReference type="EMBL" id="GQ153670">
    <property type="protein sequence ID" value="ACS87907.1"/>
    <property type="molecule type" value="Genomic_DNA"/>
</dbReference>
<feature type="domain" description="Protein kinase" evidence="11">
    <location>
        <begin position="106"/>
        <end position="360"/>
    </location>
</feature>
<keyword evidence="5 8" id="KW-0547">Nucleotide-binding</keyword>
<keyword evidence="6 13" id="KW-0418">Kinase</keyword>
<dbReference type="InterPro" id="IPR011009">
    <property type="entry name" value="Kinase-like_dom_sf"/>
</dbReference>
<protein>
    <submittedName>
        <fullName evidence="13">Putative rac serine-threonine kinase</fullName>
    </submittedName>
</protein>
<dbReference type="PROSITE" id="PS00107">
    <property type="entry name" value="PROTEIN_KINASE_ATP"/>
    <property type="match status" value="1"/>
</dbReference>
<sequence length="528" mass="58396">MSGYLKVLSRDGTWETHYAVVDDTKMQYWEKKEDKTAGVAPVKELDLQCATLREIGEPCTWSVQPDKASTSYFQAESEQKKDEWINALRHYNSSATLAPKVRLNDFEKIFVLGKGSYGKVYMVRKKDTGKAYAMKEMSAEKMKQAEIKTPFKERLILQEIDHPFIVHLHYSFQEDGYLYMVLDLLGGGELFTYIENHAPLPEETGKYYAAEVATALGYLHSRNIIYRDLKPENVVFDQAGHACLTDFGLAKSNVHEANAVTYCGTNEYLAPELLKGVPHGKAVDWWSLGLMMCEMIFNELPFYDDNPVQMQTRILTEEVHFPKLKTPVSEPTKDLIRRLLDKDPNRRMQTLEEFKQHPCFAGLDFDLLLQRKVPPPITPDSDPARNFAPEFTGEPILPTQTPSQAAVTLAGYTYDEDSKEYEQAQGALAKEAAKTAAAKKSTSGGGSSSSNFMSNSTKGSSMHPPVTGNSKRSSLGSASNSSSTSGAVKQTSASTQGRKSEGASALKAPSLAVRKSLVGGGTTRNSGT</sequence>
<dbReference type="InterPro" id="IPR000719">
    <property type="entry name" value="Prot_kinase_dom"/>
</dbReference>
<feature type="compositionally biased region" description="Polar residues" evidence="9">
    <location>
        <begin position="486"/>
        <end position="497"/>
    </location>
</feature>
<dbReference type="Gene3D" id="2.30.29.30">
    <property type="entry name" value="Pleckstrin-homology domain (PH domain)/Phosphotyrosine-binding domain (PTB)"/>
    <property type="match status" value="1"/>
</dbReference>
<dbReference type="GO" id="GO:0004674">
    <property type="term" value="F:protein serine/threonine kinase activity"/>
    <property type="evidence" value="ECO:0007669"/>
    <property type="project" value="UniProtKB-KW"/>
</dbReference>
<dbReference type="AlphaFoldDB" id="C6K3W8"/>
<feature type="domain" description="AGC-kinase C-terminal" evidence="12">
    <location>
        <begin position="361"/>
        <end position="424"/>
    </location>
</feature>
<dbReference type="PROSITE" id="PS00108">
    <property type="entry name" value="PROTEIN_KINASE_ST"/>
    <property type="match status" value="1"/>
</dbReference>
<keyword evidence="2" id="KW-0723">Serine/threonine-protein kinase</keyword>
<dbReference type="SUPFAM" id="SSF56112">
    <property type="entry name" value="Protein kinase-like (PK-like)"/>
    <property type="match status" value="1"/>
</dbReference>
<dbReference type="Pfam" id="PF00069">
    <property type="entry name" value="Pkinase"/>
    <property type="match status" value="1"/>
</dbReference>
<evidence type="ECO:0000256" key="8">
    <source>
        <dbReference type="PROSITE-ProRule" id="PRU10141"/>
    </source>
</evidence>
<evidence type="ECO:0000256" key="9">
    <source>
        <dbReference type="SAM" id="MobiDB-lite"/>
    </source>
</evidence>
<gene>
    <name evidence="14" type="ORF">ABL78_2161</name>
    <name evidence="13" type="ORF">LSFL1N19_06</name>
</gene>
<keyword evidence="3" id="KW-0597">Phosphoprotein</keyword>
<evidence type="ECO:0000313" key="13">
    <source>
        <dbReference type="EMBL" id="ACS87907.1"/>
    </source>
</evidence>